<comment type="similarity">
    <text evidence="1">Belongs to the VEFS (VRN2-EMF2-FIS2-SU(Z)12) family.</text>
</comment>
<keyword evidence="3" id="KW-0863">Zinc-finger</keyword>
<evidence type="ECO:0000256" key="4">
    <source>
        <dbReference type="ARBA" id="ARBA00022833"/>
    </source>
</evidence>
<evidence type="ECO:0000313" key="8">
    <source>
        <dbReference type="Proteomes" id="UP000887565"/>
    </source>
</evidence>
<protein>
    <submittedName>
        <fullName evidence="9">Polycomb protein VEFS-Box domain-containing protein</fullName>
    </submittedName>
</protein>
<dbReference type="InterPro" id="IPR019135">
    <property type="entry name" value="Polycomb_protein_VEFS-Box"/>
</dbReference>
<dbReference type="PANTHER" id="PTHR22597:SF0">
    <property type="entry name" value="POLYCOMB PROTEIN SUZ12"/>
    <property type="match status" value="1"/>
</dbReference>
<dbReference type="WBParaSite" id="nRc.2.0.1.t20522-RA">
    <property type="protein sequence ID" value="nRc.2.0.1.t20522-RA"/>
    <property type="gene ID" value="nRc.2.0.1.g20522"/>
</dbReference>
<dbReference type="GO" id="GO:0008270">
    <property type="term" value="F:zinc ion binding"/>
    <property type="evidence" value="ECO:0007669"/>
    <property type="project" value="UniProtKB-KW"/>
</dbReference>
<keyword evidence="6" id="KW-0804">Transcription</keyword>
<keyword evidence="8" id="KW-1185">Reference proteome</keyword>
<proteinExistence type="inferred from homology"/>
<evidence type="ECO:0000256" key="2">
    <source>
        <dbReference type="ARBA" id="ARBA00022723"/>
    </source>
</evidence>
<sequence length="602" mass="68667">MRIIVTESLSTDDIYDHRTLLGAAQVYQVLSSDDRKIFLQRTLNFHTDRPAVGQSRKLRLSKRPSSLSTDNILGFKKSKDSPGFTSVKSQNLCSLDGLVISLECIEDPNSDLIENVEIEANILKLNGCLTDKCSTDGLIINRLGIYDVNKIKGQIRRRSVSATHVPRTLIEIPRDAFIPLNGHSSWCSWLILRCQWTNCEQHDRNLRRLGHRQSSKWPLNNSSVVRLAGLPLCKSGETALVDGEINLRLWPCDKTNDQLINSLKHVFSVKHRTNGSPHAMSNKVDSISPSLSVVINWRCEMPKVETRFLSPDVVHFVVNNDSFSNPCSVITKETSPTLKLSRNVNDILFLKNLRQNKVPKNGNSKSPAILSNGNSHHELAAHCDSDVPKNLLYRFNNNKIDNDNRLEFSNNYSERKCNSKETTPNDNVNSSTKTKAIKARRLLTQVSDSSRCPFCNVFANDLYFLLKHLRHCHDRQYYHSQTCSLLLNDDMDEDSEGEMDPEWLRLIRSKLLDEFTDVNDGEKKVMKLWNLHIMKYNMFGDNRMFAVCNLFLKIHGREMLRSGGATNFGLHLSNLYRFGVLSQRQILSLTNRINALKQNFPK</sequence>
<evidence type="ECO:0000256" key="6">
    <source>
        <dbReference type="ARBA" id="ARBA00023163"/>
    </source>
</evidence>
<dbReference type="GO" id="GO:0016586">
    <property type="term" value="C:RSC-type complex"/>
    <property type="evidence" value="ECO:0007669"/>
    <property type="project" value="TreeGrafter"/>
</dbReference>
<evidence type="ECO:0000256" key="1">
    <source>
        <dbReference type="ARBA" id="ARBA00007416"/>
    </source>
</evidence>
<dbReference type="Pfam" id="PF09733">
    <property type="entry name" value="VEFS-Box"/>
    <property type="match status" value="1"/>
</dbReference>
<evidence type="ECO:0000256" key="5">
    <source>
        <dbReference type="ARBA" id="ARBA00023015"/>
    </source>
</evidence>
<name>A0A915J487_ROMCU</name>
<dbReference type="PANTHER" id="PTHR22597">
    <property type="entry name" value="POLYCOMB GROUP PROTEIN"/>
    <property type="match status" value="1"/>
</dbReference>
<keyword evidence="4" id="KW-0862">Zinc</keyword>
<dbReference type="GO" id="GO:0031490">
    <property type="term" value="F:chromatin DNA binding"/>
    <property type="evidence" value="ECO:0007669"/>
    <property type="project" value="TreeGrafter"/>
</dbReference>
<feature type="domain" description="Polycomb protein VEFS-Box" evidence="7">
    <location>
        <begin position="468"/>
        <end position="586"/>
    </location>
</feature>
<organism evidence="8 9">
    <name type="scientific">Romanomermis culicivorax</name>
    <name type="common">Nematode worm</name>
    <dbReference type="NCBI Taxonomy" id="13658"/>
    <lineage>
        <taxon>Eukaryota</taxon>
        <taxon>Metazoa</taxon>
        <taxon>Ecdysozoa</taxon>
        <taxon>Nematoda</taxon>
        <taxon>Enoplea</taxon>
        <taxon>Dorylaimia</taxon>
        <taxon>Mermithida</taxon>
        <taxon>Mermithoidea</taxon>
        <taxon>Mermithidae</taxon>
        <taxon>Romanomermis</taxon>
    </lineage>
</organism>
<dbReference type="Proteomes" id="UP000887565">
    <property type="component" value="Unplaced"/>
</dbReference>
<evidence type="ECO:0000313" key="9">
    <source>
        <dbReference type="WBParaSite" id="nRc.2.0.1.t20522-RA"/>
    </source>
</evidence>
<evidence type="ECO:0000259" key="7">
    <source>
        <dbReference type="Pfam" id="PF09733"/>
    </source>
</evidence>
<dbReference type="GO" id="GO:0035098">
    <property type="term" value="C:ESC/E(Z) complex"/>
    <property type="evidence" value="ECO:0007669"/>
    <property type="project" value="TreeGrafter"/>
</dbReference>
<dbReference type="AlphaFoldDB" id="A0A915J487"/>
<accession>A0A915J487</accession>
<dbReference type="CDD" id="cd21551">
    <property type="entry name" value="VEFS-box_SUZ12"/>
    <property type="match status" value="1"/>
</dbReference>
<keyword evidence="5" id="KW-0805">Transcription regulation</keyword>
<reference evidence="9" key="1">
    <citation type="submission" date="2022-11" db="UniProtKB">
        <authorList>
            <consortium name="WormBaseParasite"/>
        </authorList>
    </citation>
    <scope>IDENTIFICATION</scope>
</reference>
<keyword evidence="2" id="KW-0479">Metal-binding</keyword>
<evidence type="ECO:0000256" key="3">
    <source>
        <dbReference type="ARBA" id="ARBA00022771"/>
    </source>
</evidence>